<dbReference type="OrthoDB" id="3257981at2759"/>
<evidence type="ECO:0000313" key="4">
    <source>
        <dbReference type="Proteomes" id="UP000756132"/>
    </source>
</evidence>
<evidence type="ECO:0000313" key="3">
    <source>
        <dbReference type="EMBL" id="UJO13455.1"/>
    </source>
</evidence>
<feature type="signal peptide" evidence="2">
    <location>
        <begin position="1"/>
        <end position="20"/>
    </location>
</feature>
<dbReference type="AlphaFoldDB" id="A0A9Q8P4U7"/>
<dbReference type="GeneID" id="71982471"/>
<dbReference type="KEGG" id="ffu:CLAFUR5_02593"/>
<dbReference type="Pfam" id="PF03659">
    <property type="entry name" value="Glyco_hydro_71"/>
    <property type="match status" value="1"/>
</dbReference>
<accession>A0A9Q8P4U7</accession>
<dbReference type="InterPro" id="IPR005197">
    <property type="entry name" value="Glyco_hydro_71"/>
</dbReference>
<dbReference type="GO" id="GO:0051118">
    <property type="term" value="F:glucan endo-1,3-alpha-glucosidase activity"/>
    <property type="evidence" value="ECO:0007669"/>
    <property type="project" value="InterPro"/>
</dbReference>
<feature type="region of interest" description="Disordered" evidence="1">
    <location>
        <begin position="471"/>
        <end position="504"/>
    </location>
</feature>
<protein>
    <submittedName>
        <fullName evidence="3">Uncharacterized protein</fullName>
    </submittedName>
</protein>
<dbReference type="RefSeq" id="XP_047757821.1">
    <property type="nucleotide sequence ID" value="XM_047901741.1"/>
</dbReference>
<feature type="region of interest" description="Disordered" evidence="1">
    <location>
        <begin position="546"/>
        <end position="570"/>
    </location>
</feature>
<dbReference type="CDD" id="cd11577">
    <property type="entry name" value="GH71"/>
    <property type="match status" value="1"/>
</dbReference>
<dbReference type="Gene3D" id="3.20.20.80">
    <property type="entry name" value="Glycosidases"/>
    <property type="match status" value="1"/>
</dbReference>
<reference evidence="3" key="2">
    <citation type="journal article" date="2022" name="Microb. Genom.">
        <title>A chromosome-scale genome assembly of the tomato pathogen Cladosporium fulvum reveals a compartmentalized genome architecture and the presence of a dispensable chromosome.</title>
        <authorList>
            <person name="Zaccaron A.Z."/>
            <person name="Chen L.H."/>
            <person name="Samaras A."/>
            <person name="Stergiopoulos I."/>
        </authorList>
    </citation>
    <scope>NUCLEOTIDE SEQUENCE</scope>
    <source>
        <strain evidence="3">Race5_Kim</strain>
    </source>
</reference>
<keyword evidence="2" id="KW-0732">Signal</keyword>
<organism evidence="3 4">
    <name type="scientific">Passalora fulva</name>
    <name type="common">Tomato leaf mold</name>
    <name type="synonym">Cladosporium fulvum</name>
    <dbReference type="NCBI Taxonomy" id="5499"/>
    <lineage>
        <taxon>Eukaryota</taxon>
        <taxon>Fungi</taxon>
        <taxon>Dikarya</taxon>
        <taxon>Ascomycota</taxon>
        <taxon>Pezizomycotina</taxon>
        <taxon>Dothideomycetes</taxon>
        <taxon>Dothideomycetidae</taxon>
        <taxon>Mycosphaerellales</taxon>
        <taxon>Mycosphaerellaceae</taxon>
        <taxon>Fulvia</taxon>
    </lineage>
</organism>
<feature type="chain" id="PRO_5040153386" evidence="2">
    <location>
        <begin position="21"/>
        <end position="570"/>
    </location>
</feature>
<reference evidence="3" key="1">
    <citation type="submission" date="2021-12" db="EMBL/GenBank/DDBJ databases">
        <authorList>
            <person name="Zaccaron A."/>
            <person name="Stergiopoulos I."/>
        </authorList>
    </citation>
    <scope>NUCLEOTIDE SEQUENCE</scope>
    <source>
        <strain evidence="3">Race5_Kim</strain>
    </source>
</reference>
<sequence>MKWLSIMAAAVLLGVAHVDAKAVVAHFMMSNCYSYTTTEWQLDIQAAQEARIDGFALNVASNPDSTTDQQLANAFSVASSMGFKLFFSFDYAGNGAWAQDRVISYMNKYKSSSAYMQYNGKPIATTFEGTHQANDWNNIKTQTGCFFMPDWASIGASTAASAGGGVADGLFSWEAWPNGPTNMNTNGDNGYISALKGKPYMMAVSPWFFTNVPNYGKNWLWRGDDLWFDRWSQVLSLQPEFVQIISWNDWPESHYIGPLRPKEMGAFTYGKAPYNYADNMPHDGWRALLPYWIDTYKSGSTSLKNETVSFWYRLSPKSACGTGGTSGNDAGHNQQTYAPGDIVQDSVFFDAYLSSVADAVVTIGGLATTATWSTKPSGGSGVYHGSVPFSGRTGAVSIKIVRSGTTVVQQTGRDISTSCQNGVTNWNAWVGSAVGSIVAVNTTSSTSATSSSSAASSSVATSSTVSSTTSSSVATSSAATSSTGTRSSTTTTTSPSASTTSSVVPSTITQQMVFTVTQNVVCVCAPDCKCSPAGAAASSTAAAVSSSTSIAGTTSSTARSSTTSASSARR</sequence>
<name>A0A9Q8P4U7_PASFU</name>
<evidence type="ECO:0000256" key="2">
    <source>
        <dbReference type="SAM" id="SignalP"/>
    </source>
</evidence>
<proteinExistence type="predicted"/>
<gene>
    <name evidence="3" type="ORF">CLAFUR5_02593</name>
</gene>
<dbReference type="Proteomes" id="UP000756132">
    <property type="component" value="Chromosome 2"/>
</dbReference>
<keyword evidence="4" id="KW-1185">Reference proteome</keyword>
<evidence type="ECO:0000256" key="1">
    <source>
        <dbReference type="SAM" id="MobiDB-lite"/>
    </source>
</evidence>
<dbReference type="EMBL" id="CP090164">
    <property type="protein sequence ID" value="UJO13455.1"/>
    <property type="molecule type" value="Genomic_DNA"/>
</dbReference>